<evidence type="ECO:0000256" key="5">
    <source>
        <dbReference type="ARBA" id="ARBA00023128"/>
    </source>
</evidence>
<keyword evidence="5" id="KW-0496">Mitochondrion</keyword>
<organism evidence="7 8">
    <name type="scientific">Aspergillus oryzae</name>
    <name type="common">Yellow koji mold</name>
    <dbReference type="NCBI Taxonomy" id="5062"/>
    <lineage>
        <taxon>Eukaryota</taxon>
        <taxon>Fungi</taxon>
        <taxon>Dikarya</taxon>
        <taxon>Ascomycota</taxon>
        <taxon>Pezizomycotina</taxon>
        <taxon>Eurotiomycetes</taxon>
        <taxon>Eurotiomycetidae</taxon>
        <taxon>Eurotiales</taxon>
        <taxon>Aspergillaceae</taxon>
        <taxon>Aspergillus</taxon>
        <taxon>Aspergillus subgen. Circumdati</taxon>
    </lineage>
</organism>
<dbReference type="GO" id="GO:0016020">
    <property type="term" value="C:membrane"/>
    <property type="evidence" value="ECO:0007669"/>
    <property type="project" value="UniProtKB-SubCell"/>
</dbReference>
<evidence type="ECO:0000256" key="1">
    <source>
        <dbReference type="ARBA" id="ARBA00004173"/>
    </source>
</evidence>
<keyword evidence="4" id="KW-0256">Endoplasmic reticulum</keyword>
<dbReference type="AlphaFoldDB" id="A0AAN4Z1E0"/>
<comment type="caution">
    <text evidence="7">The sequence shown here is derived from an EMBL/GenBank/DDBJ whole genome shotgun (WGS) entry which is preliminary data.</text>
</comment>
<evidence type="ECO:0000313" key="7">
    <source>
        <dbReference type="EMBL" id="GMG38166.1"/>
    </source>
</evidence>
<dbReference type="GO" id="GO:0005783">
    <property type="term" value="C:endoplasmic reticulum"/>
    <property type="evidence" value="ECO:0007669"/>
    <property type="project" value="UniProtKB-SubCell"/>
</dbReference>
<keyword evidence="6" id="KW-0472">Membrane</keyword>
<comment type="subcellular location">
    <subcellularLocation>
        <location evidence="2">Endoplasmic reticulum</location>
    </subcellularLocation>
    <subcellularLocation>
        <location evidence="3">Membrane</location>
    </subcellularLocation>
    <subcellularLocation>
        <location evidence="1">Mitochondrion</location>
    </subcellularLocation>
</comment>
<evidence type="ECO:0000256" key="6">
    <source>
        <dbReference type="ARBA" id="ARBA00023136"/>
    </source>
</evidence>
<accession>A0AAN4Z1E0</accession>
<dbReference type="GO" id="GO:0005739">
    <property type="term" value="C:mitochondrion"/>
    <property type="evidence" value="ECO:0007669"/>
    <property type="project" value="UniProtKB-SubCell"/>
</dbReference>
<evidence type="ECO:0000256" key="3">
    <source>
        <dbReference type="ARBA" id="ARBA00004370"/>
    </source>
</evidence>
<name>A0AAN4Z1E0_ASPOZ</name>
<sequence>MSTGPPQGKINDSGFTVLQDAVHNPEVDIIFVHGLQGHPKKTWSAIKKADQDTPASKETKGGIRTWFSRLVRRRSGAKEAQADCKKNPRAYPKDLLSQERSCASARIMTCGYDSDIIKLVNTANFSTISGQAETLLNAVARALNSSRRKRARDLRAVAESVFAVIFFGTPHRGSGMAGFGEMVAHATSVLTMKPYNKNIVRALAENSEILTNIPSDYLNTEEDMAKLNRFESSTFQEGKGMTGVPGSQGKVRVQFVQFGLPCNAC</sequence>
<dbReference type="EMBL" id="BSYA01000283">
    <property type="protein sequence ID" value="GMG38166.1"/>
    <property type="molecule type" value="Genomic_DNA"/>
</dbReference>
<gene>
    <name evidence="7" type="ORF">Aory04_001291400</name>
</gene>
<reference evidence="7" key="1">
    <citation type="submission" date="2023-04" db="EMBL/GenBank/DDBJ databases">
        <title>Aspergillus oryzae NBRC 4228.</title>
        <authorList>
            <person name="Ichikawa N."/>
            <person name="Sato H."/>
            <person name="Tonouchi N."/>
        </authorList>
    </citation>
    <scope>NUCLEOTIDE SEQUENCE</scope>
    <source>
        <strain evidence="7">NBRC 4228</strain>
    </source>
</reference>
<proteinExistence type="predicted"/>
<evidence type="ECO:0000256" key="4">
    <source>
        <dbReference type="ARBA" id="ARBA00022824"/>
    </source>
</evidence>
<dbReference type="PANTHER" id="PTHR48182">
    <property type="entry name" value="PROTEIN SERAC1"/>
    <property type="match status" value="1"/>
</dbReference>
<dbReference type="InterPro" id="IPR052374">
    <property type="entry name" value="SERAC1"/>
</dbReference>
<dbReference type="PANTHER" id="PTHR48182:SF2">
    <property type="entry name" value="PROTEIN SERAC1"/>
    <property type="match status" value="1"/>
</dbReference>
<protein>
    <submittedName>
        <fullName evidence="7">Unnamed protein product</fullName>
    </submittedName>
</protein>
<dbReference type="Proteomes" id="UP001165205">
    <property type="component" value="Unassembled WGS sequence"/>
</dbReference>
<evidence type="ECO:0000256" key="2">
    <source>
        <dbReference type="ARBA" id="ARBA00004240"/>
    </source>
</evidence>
<evidence type="ECO:0000313" key="8">
    <source>
        <dbReference type="Proteomes" id="UP001165205"/>
    </source>
</evidence>